<keyword evidence="3" id="KW-1185">Reference proteome</keyword>
<gene>
    <name evidence="2" type="ORF">GGE06_000722</name>
</gene>
<reference evidence="2 3" key="1">
    <citation type="submission" date="2020-08" db="EMBL/GenBank/DDBJ databases">
        <title>Genomic Encyclopedia of Type Strains, Phase III (KMG-III): the genomes of soil and plant-associated and newly described type strains.</title>
        <authorList>
            <person name="Whitman W."/>
        </authorList>
    </citation>
    <scope>NUCLEOTIDE SEQUENCE [LARGE SCALE GENOMIC DNA]</scope>
    <source>
        <strain evidence="2 3">SFB5A</strain>
    </source>
</reference>
<evidence type="ECO:0008006" key="4">
    <source>
        <dbReference type="Google" id="ProtNLM"/>
    </source>
</evidence>
<keyword evidence="1" id="KW-0732">Signal</keyword>
<sequence length="155" mass="16311">MRLSPTVKRAAVTAAAGIALATGFSGSAQASGYDFQNPAGTSCASDAYTAKSTGLYQQNGGPRIGTVQLRYSPSCRTVWARVYSDGSHVDGSTFRQETNTYSGHCISGVLWDSSVGQYYCYTPMLNDAGYTSFAEGVASNSSNTADSLWSNTSAY</sequence>
<evidence type="ECO:0000313" key="3">
    <source>
        <dbReference type="Proteomes" id="UP000582643"/>
    </source>
</evidence>
<comment type="caution">
    <text evidence="2">The sequence shown here is derived from an EMBL/GenBank/DDBJ whole genome shotgun (WGS) entry which is preliminary data.</text>
</comment>
<evidence type="ECO:0000313" key="2">
    <source>
        <dbReference type="EMBL" id="MBB4979834.1"/>
    </source>
</evidence>
<feature type="signal peptide" evidence="1">
    <location>
        <begin position="1"/>
        <end position="30"/>
    </location>
</feature>
<dbReference type="InterPro" id="IPR021224">
    <property type="entry name" value="DUF2690"/>
</dbReference>
<organism evidence="2 3">
    <name type="scientific">Streptomyces nymphaeiformis</name>
    <dbReference type="NCBI Taxonomy" id="2663842"/>
    <lineage>
        <taxon>Bacteria</taxon>
        <taxon>Bacillati</taxon>
        <taxon>Actinomycetota</taxon>
        <taxon>Actinomycetes</taxon>
        <taxon>Kitasatosporales</taxon>
        <taxon>Streptomycetaceae</taxon>
        <taxon>Streptomyces</taxon>
    </lineage>
</organism>
<dbReference type="EMBL" id="JACHJY010000001">
    <property type="protein sequence ID" value="MBB4979834.1"/>
    <property type="molecule type" value="Genomic_DNA"/>
</dbReference>
<dbReference type="Proteomes" id="UP000582643">
    <property type="component" value="Unassembled WGS sequence"/>
</dbReference>
<proteinExistence type="predicted"/>
<protein>
    <recommendedName>
        <fullName evidence="4">DUF2690 domain-containing protein</fullName>
    </recommendedName>
</protein>
<evidence type="ECO:0000256" key="1">
    <source>
        <dbReference type="SAM" id="SignalP"/>
    </source>
</evidence>
<feature type="chain" id="PRO_5031050171" description="DUF2690 domain-containing protein" evidence="1">
    <location>
        <begin position="31"/>
        <end position="155"/>
    </location>
</feature>
<accession>A0A7W7X8Y9</accession>
<name>A0A7W7X8Y9_9ACTN</name>
<dbReference type="Pfam" id="PF10901">
    <property type="entry name" value="DUF2690"/>
    <property type="match status" value="1"/>
</dbReference>
<dbReference type="AlphaFoldDB" id="A0A7W7X8Y9"/>
<dbReference type="RefSeq" id="WP_184930009.1">
    <property type="nucleotide sequence ID" value="NZ_JACHJY010000001.1"/>
</dbReference>